<accession>A0A382E728</accession>
<dbReference type="EMBL" id="UINC01043079">
    <property type="protein sequence ID" value="SVB46596.1"/>
    <property type="molecule type" value="Genomic_DNA"/>
</dbReference>
<dbReference type="AlphaFoldDB" id="A0A382E728"/>
<evidence type="ECO:0000313" key="1">
    <source>
        <dbReference type="EMBL" id="SVB46596.1"/>
    </source>
</evidence>
<proteinExistence type="predicted"/>
<sequence>NRIVLSISLTVRTMWSIESIIIYYSTTNSLKS</sequence>
<feature type="non-terminal residue" evidence="1">
    <location>
        <position position="1"/>
    </location>
</feature>
<name>A0A382E728_9ZZZZ</name>
<gene>
    <name evidence="1" type="ORF">METZ01_LOCUS199450</name>
</gene>
<reference evidence="1" key="1">
    <citation type="submission" date="2018-05" db="EMBL/GenBank/DDBJ databases">
        <authorList>
            <person name="Lanie J.A."/>
            <person name="Ng W.-L."/>
            <person name="Kazmierczak K.M."/>
            <person name="Andrzejewski T.M."/>
            <person name="Davidsen T.M."/>
            <person name="Wayne K.J."/>
            <person name="Tettelin H."/>
            <person name="Glass J.I."/>
            <person name="Rusch D."/>
            <person name="Podicherti R."/>
            <person name="Tsui H.-C.T."/>
            <person name="Winkler M.E."/>
        </authorList>
    </citation>
    <scope>NUCLEOTIDE SEQUENCE</scope>
</reference>
<organism evidence="1">
    <name type="scientific">marine metagenome</name>
    <dbReference type="NCBI Taxonomy" id="408172"/>
    <lineage>
        <taxon>unclassified sequences</taxon>
        <taxon>metagenomes</taxon>
        <taxon>ecological metagenomes</taxon>
    </lineage>
</organism>
<protein>
    <submittedName>
        <fullName evidence="1">Uncharacterized protein</fullName>
    </submittedName>
</protein>